<feature type="transmembrane region" description="Helical" evidence="1">
    <location>
        <begin position="43"/>
        <end position="67"/>
    </location>
</feature>
<protein>
    <submittedName>
        <fullName evidence="3">Nucleoside recognition domain-containing protein</fullName>
    </submittedName>
</protein>
<accession>A0ABV6JGN9</accession>
<dbReference type="Proteomes" id="UP001589818">
    <property type="component" value="Unassembled WGS sequence"/>
</dbReference>
<feature type="transmembrane region" description="Helical" evidence="1">
    <location>
        <begin position="309"/>
        <end position="331"/>
    </location>
</feature>
<feature type="transmembrane region" description="Helical" evidence="1">
    <location>
        <begin position="268"/>
        <end position="288"/>
    </location>
</feature>
<feature type="transmembrane region" description="Helical" evidence="1">
    <location>
        <begin position="143"/>
        <end position="161"/>
    </location>
</feature>
<evidence type="ECO:0000259" key="2">
    <source>
        <dbReference type="Pfam" id="PF07670"/>
    </source>
</evidence>
<gene>
    <name evidence="3" type="ORF">ACFFJ8_27455</name>
</gene>
<keyword evidence="1" id="KW-1133">Transmembrane helix</keyword>
<feature type="domain" description="Nucleoside transporter/FeoB GTPase Gate" evidence="2">
    <location>
        <begin position="40"/>
        <end position="124"/>
    </location>
</feature>
<proteinExistence type="predicted"/>
<dbReference type="InterPro" id="IPR011642">
    <property type="entry name" value="Gate_dom"/>
</dbReference>
<name>A0ABV6JGN9_9BACL</name>
<organism evidence="3 4">
    <name type="scientific">Paenibacillus mendelii</name>
    <dbReference type="NCBI Taxonomy" id="206163"/>
    <lineage>
        <taxon>Bacteria</taxon>
        <taxon>Bacillati</taxon>
        <taxon>Bacillota</taxon>
        <taxon>Bacilli</taxon>
        <taxon>Bacillales</taxon>
        <taxon>Paenibacillaceae</taxon>
        <taxon>Paenibacillus</taxon>
    </lineage>
</organism>
<reference evidence="3 4" key="1">
    <citation type="submission" date="2024-09" db="EMBL/GenBank/DDBJ databases">
        <authorList>
            <person name="Sun Q."/>
            <person name="Mori K."/>
        </authorList>
    </citation>
    <scope>NUCLEOTIDE SEQUENCE [LARGE SCALE GENOMIC DNA]</scope>
    <source>
        <strain evidence="3 4">CCM 4839</strain>
    </source>
</reference>
<dbReference type="RefSeq" id="WP_204816229.1">
    <property type="nucleotide sequence ID" value="NZ_JANHOF010000001.1"/>
</dbReference>
<dbReference type="EMBL" id="JBHLVF010000041">
    <property type="protein sequence ID" value="MFC0395090.1"/>
    <property type="molecule type" value="Genomic_DNA"/>
</dbReference>
<keyword evidence="1" id="KW-0472">Membrane</keyword>
<evidence type="ECO:0000313" key="3">
    <source>
        <dbReference type="EMBL" id="MFC0395090.1"/>
    </source>
</evidence>
<feature type="transmembrane region" description="Helical" evidence="1">
    <location>
        <begin position="213"/>
        <end position="233"/>
    </location>
</feature>
<keyword evidence="4" id="KW-1185">Reference proteome</keyword>
<feature type="transmembrane region" description="Helical" evidence="1">
    <location>
        <begin position="362"/>
        <end position="388"/>
    </location>
</feature>
<evidence type="ECO:0000256" key="1">
    <source>
        <dbReference type="SAM" id="Phobius"/>
    </source>
</evidence>
<keyword evidence="1" id="KW-0812">Transmembrane</keyword>
<dbReference type="Pfam" id="PF07670">
    <property type="entry name" value="Gate"/>
    <property type="match status" value="1"/>
</dbReference>
<sequence length="394" mass="41623">MLRTITFASLSLILVAAIIYRPAEAFQASLQGLTVWWNIVFPGLLPFLSLLELMLAFGAVHAFGTLLDPLMKRLFRLPGEAGFAMVLGWTGGFPAGAESAAALRKAGVLTQGEGQRLLALAHMPSPLFILVVVGVGFLHRPDLGIAIACTVWLTGLLASLLHARFSRERTPAAAEPLRHDGILRRAAAAMAEARNRDGRSFGKTLGDAVTVSVAKLMAIGGFMMMCAVIAGLFESLLPNALPAPLLNGLLESHIGAFSAATSQLPGGLAWNVGAVAAIMSWGGLSALLQAGSALAGTDLSVWKLGVHRLLQAVLAFLMSLAITNLIANLAMRFIPASSPAMLQDGSYGFITGPLRVNELPHIWPYLPVMLLYFAGTLALLCLISYGAVKRAHSE</sequence>
<feature type="transmembrane region" description="Helical" evidence="1">
    <location>
        <begin position="117"/>
        <end position="137"/>
    </location>
</feature>
<comment type="caution">
    <text evidence="3">The sequence shown here is derived from an EMBL/GenBank/DDBJ whole genome shotgun (WGS) entry which is preliminary data.</text>
</comment>
<evidence type="ECO:0000313" key="4">
    <source>
        <dbReference type="Proteomes" id="UP001589818"/>
    </source>
</evidence>